<gene>
    <name evidence="6" type="ORF">C2R26_09675</name>
</gene>
<reference evidence="6" key="1">
    <citation type="submission" date="2018-01" db="EMBL/GenBank/DDBJ databases">
        <title>Genome sequnecing of Lactobacillus formosensis KACC 18721.</title>
        <authorList>
            <person name="Kim S.-J."/>
            <person name="Heo J."/>
        </authorList>
    </citation>
    <scope>NUCLEOTIDE SEQUENCE</scope>
    <source>
        <strain evidence="6">KACC 18721</strain>
    </source>
</reference>
<feature type="domain" description="HTH lysR-type" evidence="5">
    <location>
        <begin position="1"/>
        <end position="58"/>
    </location>
</feature>
<dbReference type="Gene3D" id="1.10.10.10">
    <property type="entry name" value="Winged helix-like DNA-binding domain superfamily/Winged helix DNA-binding domain"/>
    <property type="match status" value="1"/>
</dbReference>
<organism evidence="6">
    <name type="scientific">Companilactobacillus formosensis</name>
    <dbReference type="NCBI Taxonomy" id="1617889"/>
    <lineage>
        <taxon>Bacteria</taxon>
        <taxon>Bacillati</taxon>
        <taxon>Bacillota</taxon>
        <taxon>Bacilli</taxon>
        <taxon>Lactobacillales</taxon>
        <taxon>Lactobacillaceae</taxon>
        <taxon>Companilactobacillus</taxon>
    </lineage>
</organism>
<dbReference type="SUPFAM" id="SSF46785">
    <property type="entry name" value="Winged helix' DNA-binding domain"/>
    <property type="match status" value="1"/>
</dbReference>
<dbReference type="PANTHER" id="PTHR30419:SF8">
    <property type="entry name" value="NITROGEN ASSIMILATION TRANSCRIPTIONAL ACTIVATOR-RELATED"/>
    <property type="match status" value="1"/>
</dbReference>
<evidence type="ECO:0000256" key="3">
    <source>
        <dbReference type="ARBA" id="ARBA00023125"/>
    </source>
</evidence>
<dbReference type="Gene3D" id="3.40.190.290">
    <property type="match status" value="1"/>
</dbReference>
<evidence type="ECO:0000313" key="6">
    <source>
        <dbReference type="EMBL" id="POH36199.1"/>
    </source>
</evidence>
<evidence type="ECO:0000259" key="5">
    <source>
        <dbReference type="PROSITE" id="PS50931"/>
    </source>
</evidence>
<dbReference type="PANTHER" id="PTHR30419">
    <property type="entry name" value="HTH-TYPE TRANSCRIPTIONAL REGULATOR YBHD"/>
    <property type="match status" value="1"/>
</dbReference>
<dbReference type="PROSITE" id="PS50931">
    <property type="entry name" value="HTH_LYSR"/>
    <property type="match status" value="1"/>
</dbReference>
<dbReference type="Pfam" id="PF03466">
    <property type="entry name" value="LysR_substrate"/>
    <property type="match status" value="1"/>
</dbReference>
<dbReference type="Pfam" id="PF00126">
    <property type="entry name" value="HTH_1"/>
    <property type="match status" value="1"/>
</dbReference>
<comment type="similarity">
    <text evidence="1">Belongs to the LysR transcriptional regulatory family.</text>
</comment>
<dbReference type="SUPFAM" id="SSF53850">
    <property type="entry name" value="Periplasmic binding protein-like II"/>
    <property type="match status" value="1"/>
</dbReference>
<dbReference type="InterPro" id="IPR050950">
    <property type="entry name" value="HTH-type_LysR_regulators"/>
</dbReference>
<dbReference type="GO" id="GO:0003677">
    <property type="term" value="F:DNA binding"/>
    <property type="evidence" value="ECO:0007669"/>
    <property type="project" value="UniProtKB-KW"/>
</dbReference>
<dbReference type="FunFam" id="1.10.10.10:FF:000001">
    <property type="entry name" value="LysR family transcriptional regulator"/>
    <property type="match status" value="1"/>
</dbReference>
<dbReference type="GO" id="GO:0005829">
    <property type="term" value="C:cytosol"/>
    <property type="evidence" value="ECO:0007669"/>
    <property type="project" value="TreeGrafter"/>
</dbReference>
<evidence type="ECO:0000256" key="1">
    <source>
        <dbReference type="ARBA" id="ARBA00009437"/>
    </source>
</evidence>
<protein>
    <submittedName>
        <fullName evidence="6">LysR family transcriptional regulator</fullName>
    </submittedName>
</protein>
<evidence type="ECO:0000256" key="2">
    <source>
        <dbReference type="ARBA" id="ARBA00023015"/>
    </source>
</evidence>
<dbReference type="InterPro" id="IPR036388">
    <property type="entry name" value="WH-like_DNA-bd_sf"/>
</dbReference>
<keyword evidence="2" id="KW-0805">Transcription regulation</keyword>
<name>A0A2P4R4J8_9LACO</name>
<sequence length="292" mass="33165">MELRVLRYFLAVAQEKNITHAAEKLLVSQPTLSKQLSDLEAELGTKLFIRGHKEITLTSEGDYLRSRAEEIIDLTDKTFTNIQTDQVISGELTLGAGESIGMKRIINVISGITQDYPDVKIHLVSGNADEMESMLNRGTLDFAVLMGERPLENYHYLKIPEMDQWGILMLKDNLLAQKETINPTDLIDKPLLLSAQALQNHRFQDWWGNLGPQMNIIGTFTLVYNAELLVEKNGSYMITFNHLINNSPTQNLIFRPLAPNLFEPITVIWKKNTVQSKVNQLFIQRLKASLDN</sequence>
<dbReference type="InterPro" id="IPR036390">
    <property type="entry name" value="WH_DNA-bd_sf"/>
</dbReference>
<dbReference type="PRINTS" id="PR00039">
    <property type="entry name" value="HTHLYSR"/>
</dbReference>
<proteinExistence type="inferred from homology"/>
<dbReference type="CDD" id="cd05466">
    <property type="entry name" value="PBP2_LTTR_substrate"/>
    <property type="match status" value="1"/>
</dbReference>
<dbReference type="GO" id="GO:0003700">
    <property type="term" value="F:DNA-binding transcription factor activity"/>
    <property type="evidence" value="ECO:0007669"/>
    <property type="project" value="InterPro"/>
</dbReference>
<accession>A0A2P4R4J8</accession>
<dbReference type="AlphaFoldDB" id="A0A2P4R4J8"/>
<keyword evidence="4" id="KW-0804">Transcription</keyword>
<evidence type="ECO:0000256" key="4">
    <source>
        <dbReference type="ARBA" id="ARBA00023163"/>
    </source>
</evidence>
<dbReference type="InterPro" id="IPR005119">
    <property type="entry name" value="LysR_subst-bd"/>
</dbReference>
<keyword evidence="3" id="KW-0238">DNA-binding</keyword>
<dbReference type="InterPro" id="IPR000847">
    <property type="entry name" value="LysR_HTH_N"/>
</dbReference>
<dbReference type="EMBL" id="PPWZ01000076">
    <property type="protein sequence ID" value="POH36199.1"/>
    <property type="molecule type" value="Genomic_DNA"/>
</dbReference>
<comment type="caution">
    <text evidence="6">The sequence shown here is derived from an EMBL/GenBank/DDBJ whole genome shotgun (WGS) entry which is preliminary data.</text>
</comment>